<comment type="subcellular location">
    <subcellularLocation>
        <location evidence="3">Cytoplasm</location>
        <location evidence="3">Cytoskeleton</location>
        <location evidence="3">Microtubule organizing center</location>
        <location evidence="3">Centrosome</location>
    </subcellularLocation>
    <subcellularLocation>
        <location evidence="2">Cytoplasm</location>
        <location evidence="2">Cytoskeleton</location>
        <location evidence="2">Spindle</location>
    </subcellularLocation>
</comment>
<dbReference type="GO" id="GO:1900227">
    <property type="term" value="P:positive regulation of NLRP3 inflammasome complex assembly"/>
    <property type="evidence" value="ECO:0007669"/>
    <property type="project" value="UniProtKB-ARBA"/>
</dbReference>
<feature type="compositionally biased region" description="Basic and acidic residues" evidence="22">
    <location>
        <begin position="622"/>
        <end position="645"/>
    </location>
</feature>
<dbReference type="GO" id="GO:0035329">
    <property type="term" value="P:hippo signaling"/>
    <property type="evidence" value="ECO:0007669"/>
    <property type="project" value="UniProtKB-ARBA"/>
</dbReference>
<evidence type="ECO:0000256" key="20">
    <source>
        <dbReference type="ARBA" id="ARBA00048679"/>
    </source>
</evidence>
<keyword evidence="17" id="KW-0206">Cytoskeleton</keyword>
<reference evidence="27" key="2">
    <citation type="journal article" date="2007" name="PLoS Biol.">
        <title>Survey sequencing and comparative analysis of the elephant shark (Callorhinchus milii) genome.</title>
        <authorList>
            <person name="Venkatesh B."/>
            <person name="Kirkness E.F."/>
            <person name="Loh Y.H."/>
            <person name="Halpern A.L."/>
            <person name="Lee A.P."/>
            <person name="Johnson J."/>
            <person name="Dandona N."/>
            <person name="Viswanathan L.D."/>
            <person name="Tay A."/>
            <person name="Venter J.C."/>
            <person name="Strausberg R.L."/>
            <person name="Brenner S."/>
        </authorList>
    </citation>
    <scope>NUCLEOTIDE SEQUENCE [LARGE SCALE GENOMIC DNA]</scope>
</reference>
<dbReference type="STRING" id="7868.ENSCMIP00000017802"/>
<keyword evidence="16" id="KW-0460">Magnesium</keyword>
<dbReference type="InterPro" id="IPR015940">
    <property type="entry name" value="UBA"/>
</dbReference>
<evidence type="ECO:0000256" key="2">
    <source>
        <dbReference type="ARBA" id="ARBA00004186"/>
    </source>
</evidence>
<keyword evidence="9" id="KW-0132">Cell division</keyword>
<name>A0A4W3HS09_CALMI</name>
<dbReference type="KEGG" id="cmk:103179277"/>
<dbReference type="Pfam" id="PF00069">
    <property type="entry name" value="Pkinase"/>
    <property type="match status" value="2"/>
</dbReference>
<dbReference type="SMART" id="SM00220">
    <property type="entry name" value="S_TKc"/>
    <property type="match status" value="1"/>
</dbReference>
<dbReference type="InterPro" id="IPR000719">
    <property type="entry name" value="Prot_kinase_dom"/>
</dbReference>
<evidence type="ECO:0000256" key="3">
    <source>
        <dbReference type="ARBA" id="ARBA00004300"/>
    </source>
</evidence>
<feature type="domain" description="Protein kinase" evidence="23">
    <location>
        <begin position="741"/>
        <end position="1046"/>
    </location>
</feature>
<feature type="region of interest" description="Disordered" evidence="22">
    <location>
        <begin position="387"/>
        <end position="489"/>
    </location>
</feature>
<comment type="similarity">
    <text evidence="4">Belongs to the protein kinase superfamily. AGC Ser/Thr protein kinase family.</text>
</comment>
<dbReference type="InterPro" id="IPR009060">
    <property type="entry name" value="UBA-like_sf"/>
</dbReference>
<keyword evidence="27" id="KW-1185">Reference proteome</keyword>
<keyword evidence="18" id="KW-0131">Cell cycle</keyword>
<dbReference type="InterPro" id="IPR000961">
    <property type="entry name" value="AGC-kinase_C"/>
</dbReference>
<dbReference type="OMA" id="NHHGSRQ"/>
<dbReference type="RefSeq" id="XP_042189233.1">
    <property type="nucleotide sequence ID" value="XM_042333299.1"/>
</dbReference>
<dbReference type="PANTHER" id="PTHR24356">
    <property type="entry name" value="SERINE/THREONINE-PROTEIN KINASE"/>
    <property type="match status" value="1"/>
</dbReference>
<dbReference type="InParanoid" id="A0A4W3HS09"/>
<dbReference type="InterPro" id="IPR049761">
    <property type="entry name" value="LATS1-like_MobB"/>
</dbReference>
<proteinExistence type="inferred from homology"/>
<evidence type="ECO:0000256" key="21">
    <source>
        <dbReference type="PROSITE-ProRule" id="PRU10141"/>
    </source>
</evidence>
<dbReference type="GO" id="GO:0000082">
    <property type="term" value="P:G1/S transition of mitotic cell cycle"/>
    <property type="evidence" value="ECO:0007669"/>
    <property type="project" value="TreeGrafter"/>
</dbReference>
<keyword evidence="11" id="KW-0479">Metal-binding</keyword>
<evidence type="ECO:0000256" key="17">
    <source>
        <dbReference type="ARBA" id="ARBA00023212"/>
    </source>
</evidence>
<evidence type="ECO:0000256" key="16">
    <source>
        <dbReference type="ARBA" id="ARBA00022842"/>
    </source>
</evidence>
<dbReference type="GO" id="GO:0005813">
    <property type="term" value="C:centrosome"/>
    <property type="evidence" value="ECO:0007669"/>
    <property type="project" value="UniProtKB-SubCell"/>
</dbReference>
<feature type="compositionally biased region" description="Basic and acidic residues" evidence="22">
    <location>
        <begin position="1142"/>
        <end position="1153"/>
    </location>
</feature>
<evidence type="ECO:0000256" key="6">
    <source>
        <dbReference type="ARBA" id="ARBA00022490"/>
    </source>
</evidence>
<evidence type="ECO:0000313" key="26">
    <source>
        <dbReference type="Ensembl" id="ENSCMIP00000017802.1"/>
    </source>
</evidence>
<feature type="compositionally biased region" description="Basic and acidic residues" evidence="22">
    <location>
        <begin position="30"/>
        <end position="39"/>
    </location>
</feature>
<reference evidence="26" key="4">
    <citation type="submission" date="2025-08" db="UniProtKB">
        <authorList>
            <consortium name="Ensembl"/>
        </authorList>
    </citation>
    <scope>IDENTIFICATION</scope>
</reference>
<sequence length="1168" mass="130494">MKRGEKPERHRQMRPKTFPASNFSGSSRHMLQEIRESLRHLPKPSGEAGNTDQNVLKTAAEDSRQQGRNATKFATHQKALQEIRNSLLPFANEYSSSARGAADVNKQMLQDLTAAGFDEDMVVRALKQTNSRSIEAAIEYISKMSYQDPRREQMVAAAARPVNAGMKSLGSNNVPQAVNRKPSWKGSKESLVPQRIGPSLMEGVGYRADSPVSQLEMARSSSGMAAYTQVHPGNGQGALGPVNSQRGNLPPPLPVRSVTPPPPPPRGHTPPPRGTTPPPPSWEGSQQPKRFSGNMEYMMTRISPVPQGTWQDGFPPPNLNTASMMNPPPQGQRGISPIPLGRQPIIMQNTTSSKYSYPAGRVIHQNGTTQPDGSTPAHFVSHQNVMGGNAVNRQPPPPYPLSQSNRQSPSALQMQAGGAAASPNYSSNLNGNIPQSVMVPNRNSQNMDLYNIGASGIPASWPQSPPPQPQTSSGSGPEISGWHPPQNLNVPVRSNSFNNHLLSNRQPHSNSQTSATTVTAITPAPILQPVKSMRVQKPELQTALAPTHPPWMQQSMQTSNVPEGPTAASPPVTEAPSYPAPPPPYPKHLLQQNQTVPPYDSAATANKEEQGAKQTMLAVGQSKEEYEKGTELGERSNAVDKEKKQITTSPVPVRKNKRDEERRESRIQIYSPQAFKFFMEQHVENVLKSHHQRVHRKKQLENEMSRVGLSKDAQDQMRKMLCQKESNYIRLKRAKMDKSMFVKIKTLGIGAFGEVCLARKVDSNALYAMKTLRKKDVLLRNQVAHVKAERDILAEADNEWVVRLYYSFQDRDNLYFVMDYIPGGDMMSLLIRMGIFPEPLAQFYIAELTCAVESVHKMGFIHRDIKPDNILIDRDGHIKLTDFGLCTGFRWTHDSKYYQSGDHPRQDSMDFSNEWGDPKSCKCAERLKPLERRAARQHQRCLAHSLVGTPNYIAPEVLLRTGYTQLCDWWSVGVILYEMLVGQPPFLAQTPLETQIKVINWQATLHIPPPAKLSPEASDLIIKLCRGPDDRLGKNGTEEIKAHPFFRLIDFSSDIRHQPAPYIPKITHPTDTSNFDPVDPDKLWSDDTDGESIGDTLNGWYQNGKHPEHAFYEFTFRRFFDDNGYPYSYPKPLQYDYPNPEGSEHQMQDRDENVAASKESQNRELVYV</sequence>
<evidence type="ECO:0000259" key="24">
    <source>
        <dbReference type="PROSITE" id="PS50030"/>
    </source>
</evidence>
<reference evidence="27" key="1">
    <citation type="journal article" date="2006" name="Science">
        <title>Ancient noncoding elements conserved in the human genome.</title>
        <authorList>
            <person name="Venkatesh B."/>
            <person name="Kirkness E.F."/>
            <person name="Loh Y.H."/>
            <person name="Halpern A.L."/>
            <person name="Lee A.P."/>
            <person name="Johnson J."/>
            <person name="Dandona N."/>
            <person name="Viswanathan L.D."/>
            <person name="Tay A."/>
            <person name="Venter J.C."/>
            <person name="Strausberg R.L."/>
            <person name="Brenner S."/>
        </authorList>
    </citation>
    <scope>NUCLEOTIDE SEQUENCE [LARGE SCALE GENOMIC DNA]</scope>
</reference>
<dbReference type="InterPro" id="IPR050236">
    <property type="entry name" value="Ser_Thr_kinase_AGC"/>
</dbReference>
<dbReference type="Gene3D" id="1.10.8.10">
    <property type="entry name" value="DNA helicase RuvA subunit, C-terminal domain"/>
    <property type="match status" value="1"/>
</dbReference>
<feature type="compositionally biased region" description="Basic and acidic residues" evidence="22">
    <location>
        <begin position="1"/>
        <end position="10"/>
    </location>
</feature>
<keyword evidence="13" id="KW-0498">Mitosis</keyword>
<dbReference type="RefSeq" id="XP_042189234.1">
    <property type="nucleotide sequence ID" value="XM_042333300.1"/>
</dbReference>
<evidence type="ECO:0000256" key="1">
    <source>
        <dbReference type="ARBA" id="ARBA00001946"/>
    </source>
</evidence>
<dbReference type="GO" id="GO:0005819">
    <property type="term" value="C:spindle"/>
    <property type="evidence" value="ECO:0007669"/>
    <property type="project" value="UniProtKB-SubCell"/>
</dbReference>
<keyword evidence="8" id="KW-0597">Phosphoprotein</keyword>
<evidence type="ECO:0000256" key="7">
    <source>
        <dbReference type="ARBA" id="ARBA00022527"/>
    </source>
</evidence>
<dbReference type="Gene3D" id="3.30.200.20">
    <property type="entry name" value="Phosphorylase Kinase, domain 1"/>
    <property type="match status" value="1"/>
</dbReference>
<dbReference type="Ensembl" id="ENSCMIT00000018142.1">
    <property type="protein sequence ID" value="ENSCMIP00000017802.1"/>
    <property type="gene ID" value="ENSCMIG00000008448.1"/>
</dbReference>
<dbReference type="Pfam" id="PF00627">
    <property type="entry name" value="UBA"/>
    <property type="match status" value="1"/>
</dbReference>
<dbReference type="GO" id="GO:0043065">
    <property type="term" value="P:positive regulation of apoptotic process"/>
    <property type="evidence" value="ECO:0007669"/>
    <property type="project" value="TreeGrafter"/>
</dbReference>
<dbReference type="PANTHER" id="PTHR24356:SF138">
    <property type="entry name" value="SERINE_THREONINE-PROTEIN KINASE LATS1"/>
    <property type="match status" value="1"/>
</dbReference>
<dbReference type="SMART" id="SM00133">
    <property type="entry name" value="S_TK_X"/>
    <property type="match status" value="1"/>
</dbReference>
<reference evidence="27" key="3">
    <citation type="journal article" date="2014" name="Nature">
        <title>Elephant shark genome provides unique insights into gnathostome evolution.</title>
        <authorList>
            <consortium name="International Elephant Shark Genome Sequencing Consortium"/>
            <person name="Venkatesh B."/>
            <person name="Lee A.P."/>
            <person name="Ravi V."/>
            <person name="Maurya A.K."/>
            <person name="Lian M.M."/>
            <person name="Swann J.B."/>
            <person name="Ohta Y."/>
            <person name="Flajnik M.F."/>
            <person name="Sutoh Y."/>
            <person name="Kasahara M."/>
            <person name="Hoon S."/>
            <person name="Gangu V."/>
            <person name="Roy S.W."/>
            <person name="Irimia M."/>
            <person name="Korzh V."/>
            <person name="Kondrychyn I."/>
            <person name="Lim Z.W."/>
            <person name="Tay B.H."/>
            <person name="Tohari S."/>
            <person name="Kong K.W."/>
            <person name="Ho S."/>
            <person name="Lorente-Galdos B."/>
            <person name="Quilez J."/>
            <person name="Marques-Bonet T."/>
            <person name="Raney B.J."/>
            <person name="Ingham P.W."/>
            <person name="Tay A."/>
            <person name="Hillier L.W."/>
            <person name="Minx P."/>
            <person name="Boehm T."/>
            <person name="Wilson R.K."/>
            <person name="Brenner S."/>
            <person name="Warren W.C."/>
        </authorList>
    </citation>
    <scope>NUCLEOTIDE SEQUENCE [LARGE SCALE GENOMIC DNA]</scope>
</reference>
<evidence type="ECO:0000313" key="27">
    <source>
        <dbReference type="Proteomes" id="UP000314986"/>
    </source>
</evidence>
<dbReference type="SUPFAM" id="SSF56112">
    <property type="entry name" value="Protein kinase-like (PK-like)"/>
    <property type="match status" value="1"/>
</dbReference>
<feature type="domain" description="AGC-kinase C-terminal" evidence="25">
    <location>
        <begin position="1047"/>
        <end position="1126"/>
    </location>
</feature>
<evidence type="ECO:0000256" key="19">
    <source>
        <dbReference type="ARBA" id="ARBA00047899"/>
    </source>
</evidence>
<dbReference type="PROSITE" id="PS51285">
    <property type="entry name" value="AGC_KINASE_CTER"/>
    <property type="match status" value="1"/>
</dbReference>
<dbReference type="CTD" id="9113"/>
<dbReference type="PROSITE" id="PS50030">
    <property type="entry name" value="UBA"/>
    <property type="match status" value="1"/>
</dbReference>
<dbReference type="GO" id="GO:0051301">
    <property type="term" value="P:cell division"/>
    <property type="evidence" value="ECO:0007669"/>
    <property type="project" value="UniProtKB-KW"/>
</dbReference>
<gene>
    <name evidence="26" type="primary">lats1</name>
</gene>
<comment type="catalytic activity">
    <reaction evidence="20">
        <text>L-seryl-[protein] + ATP = O-phospho-L-seryl-[protein] + ADP + H(+)</text>
        <dbReference type="Rhea" id="RHEA:17989"/>
        <dbReference type="Rhea" id="RHEA-COMP:9863"/>
        <dbReference type="Rhea" id="RHEA-COMP:11604"/>
        <dbReference type="ChEBI" id="CHEBI:15378"/>
        <dbReference type="ChEBI" id="CHEBI:29999"/>
        <dbReference type="ChEBI" id="CHEBI:30616"/>
        <dbReference type="ChEBI" id="CHEBI:83421"/>
        <dbReference type="ChEBI" id="CHEBI:456216"/>
        <dbReference type="EC" id="2.7.11.1"/>
    </reaction>
</comment>
<evidence type="ECO:0000259" key="23">
    <source>
        <dbReference type="PROSITE" id="PS50011"/>
    </source>
</evidence>
<dbReference type="GO" id="GO:0046620">
    <property type="term" value="P:regulation of organ growth"/>
    <property type="evidence" value="ECO:0007669"/>
    <property type="project" value="TreeGrafter"/>
</dbReference>
<dbReference type="PROSITE" id="PS50011">
    <property type="entry name" value="PROTEIN_KINASE_DOM"/>
    <property type="match status" value="1"/>
</dbReference>
<dbReference type="SUPFAM" id="SSF46934">
    <property type="entry name" value="UBA-like"/>
    <property type="match status" value="1"/>
</dbReference>
<keyword evidence="10" id="KW-0808">Transferase</keyword>
<dbReference type="OrthoDB" id="3638488at2759"/>
<protein>
    <recommendedName>
        <fullName evidence="5">non-specific serine/threonine protein kinase</fullName>
        <ecNumber evidence="5">2.7.11.1</ecNumber>
    </recommendedName>
</protein>
<dbReference type="FunFam" id="1.10.8.10:FF:000029">
    <property type="entry name" value="Serine/threonine-protein kinase LATS1 isoform 1"/>
    <property type="match status" value="1"/>
</dbReference>
<dbReference type="FunFam" id="1.10.510.10:FF:000086">
    <property type="entry name" value="Non-specific serine/threonine protein kinase"/>
    <property type="match status" value="1"/>
</dbReference>
<dbReference type="GeneTree" id="ENSGT00940000157684"/>
<dbReference type="FunFam" id="1.10.510.10:FF:000199">
    <property type="entry name" value="Non-specific serine/threonine protein kinase"/>
    <property type="match status" value="1"/>
</dbReference>
<dbReference type="AlphaFoldDB" id="A0A4W3HS09"/>
<evidence type="ECO:0000256" key="4">
    <source>
        <dbReference type="ARBA" id="ARBA00009903"/>
    </source>
</evidence>
<evidence type="ECO:0000256" key="14">
    <source>
        <dbReference type="ARBA" id="ARBA00022777"/>
    </source>
</evidence>
<reference evidence="26" key="5">
    <citation type="submission" date="2025-09" db="UniProtKB">
        <authorList>
            <consortium name="Ensembl"/>
        </authorList>
    </citation>
    <scope>IDENTIFICATION</scope>
</reference>
<feature type="compositionally biased region" description="Pro residues" evidence="22">
    <location>
        <begin position="249"/>
        <end position="281"/>
    </location>
</feature>
<evidence type="ECO:0000256" key="13">
    <source>
        <dbReference type="ARBA" id="ARBA00022776"/>
    </source>
</evidence>
<feature type="region of interest" description="Disordered" evidence="22">
    <location>
        <begin position="600"/>
        <end position="664"/>
    </location>
</feature>
<feature type="binding site" evidence="21">
    <location>
        <position position="770"/>
    </location>
    <ligand>
        <name>ATP</name>
        <dbReference type="ChEBI" id="CHEBI:30616"/>
    </ligand>
</feature>
<feature type="compositionally biased region" description="Polar residues" evidence="22">
    <location>
        <begin position="423"/>
        <end position="435"/>
    </location>
</feature>
<feature type="compositionally biased region" description="Polar residues" evidence="22">
    <location>
        <begin position="19"/>
        <end position="29"/>
    </location>
</feature>
<dbReference type="Proteomes" id="UP000314986">
    <property type="component" value="Unassembled WGS sequence"/>
</dbReference>
<dbReference type="PROSITE" id="PS00108">
    <property type="entry name" value="PROTEIN_KINASE_ST"/>
    <property type="match status" value="1"/>
</dbReference>
<feature type="region of interest" description="Disordered" evidence="22">
    <location>
        <begin position="1"/>
        <end position="71"/>
    </location>
</feature>
<feature type="region of interest" description="Disordered" evidence="22">
    <location>
        <begin position="167"/>
        <end position="191"/>
    </location>
</feature>
<feature type="region of interest" description="Disordered" evidence="22">
    <location>
        <begin position="223"/>
        <end position="290"/>
    </location>
</feature>
<feature type="compositionally biased region" description="Polar residues" evidence="22">
    <location>
        <begin position="401"/>
        <end position="413"/>
    </location>
</feature>
<evidence type="ECO:0000259" key="25">
    <source>
        <dbReference type="PROSITE" id="PS51285"/>
    </source>
</evidence>
<keyword evidence="14" id="KW-0418">Kinase</keyword>
<evidence type="ECO:0000256" key="22">
    <source>
        <dbReference type="SAM" id="MobiDB-lite"/>
    </source>
</evidence>
<keyword evidence="6" id="KW-0963">Cytoplasm</keyword>
<comment type="cofactor">
    <cofactor evidence="1">
        <name>Mg(2+)</name>
        <dbReference type="ChEBI" id="CHEBI:18420"/>
    </cofactor>
</comment>
<feature type="domain" description="UBA" evidence="24">
    <location>
        <begin position="103"/>
        <end position="144"/>
    </location>
</feature>
<dbReference type="GO" id="GO:0046872">
    <property type="term" value="F:metal ion binding"/>
    <property type="evidence" value="ECO:0007669"/>
    <property type="project" value="UniProtKB-KW"/>
</dbReference>
<keyword evidence="12 21" id="KW-0547">Nucleotide-binding</keyword>
<feature type="compositionally biased region" description="Polar residues" evidence="22">
    <location>
        <begin position="552"/>
        <end position="561"/>
    </location>
</feature>
<dbReference type="FunFam" id="3.30.200.20:FF:001246">
    <property type="entry name" value="Large tumor suppressor kinase 1"/>
    <property type="match status" value="1"/>
</dbReference>
<feature type="region of interest" description="Disordered" evidence="22">
    <location>
        <begin position="547"/>
        <end position="585"/>
    </location>
</feature>
<dbReference type="Gene3D" id="1.10.510.10">
    <property type="entry name" value="Transferase(Phosphotransferase) domain 1"/>
    <property type="match status" value="1"/>
</dbReference>
<dbReference type="InterPro" id="IPR017892">
    <property type="entry name" value="Pkinase_C"/>
</dbReference>
<evidence type="ECO:0000256" key="10">
    <source>
        <dbReference type="ARBA" id="ARBA00022679"/>
    </source>
</evidence>
<dbReference type="InterPro" id="IPR011009">
    <property type="entry name" value="Kinase-like_dom_sf"/>
</dbReference>
<accession>A0A4W3HS09</accession>
<dbReference type="InterPro" id="IPR017441">
    <property type="entry name" value="Protein_kinase_ATP_BS"/>
</dbReference>
<evidence type="ECO:0000256" key="5">
    <source>
        <dbReference type="ARBA" id="ARBA00012513"/>
    </source>
</evidence>
<comment type="catalytic activity">
    <reaction evidence="19">
        <text>L-threonyl-[protein] + ATP = O-phospho-L-threonyl-[protein] + ADP + H(+)</text>
        <dbReference type="Rhea" id="RHEA:46608"/>
        <dbReference type="Rhea" id="RHEA-COMP:11060"/>
        <dbReference type="Rhea" id="RHEA-COMP:11605"/>
        <dbReference type="ChEBI" id="CHEBI:15378"/>
        <dbReference type="ChEBI" id="CHEBI:30013"/>
        <dbReference type="ChEBI" id="CHEBI:30616"/>
        <dbReference type="ChEBI" id="CHEBI:61977"/>
        <dbReference type="ChEBI" id="CHEBI:456216"/>
        <dbReference type="EC" id="2.7.11.1"/>
    </reaction>
</comment>
<dbReference type="EC" id="2.7.11.1" evidence="5"/>
<dbReference type="InterPro" id="IPR008271">
    <property type="entry name" value="Ser/Thr_kinase_AS"/>
</dbReference>
<keyword evidence="15 21" id="KW-0067">ATP-binding</keyword>
<dbReference type="GeneID" id="103179277"/>
<evidence type="ECO:0000256" key="18">
    <source>
        <dbReference type="ARBA" id="ARBA00023306"/>
    </source>
</evidence>
<dbReference type="GO" id="GO:0004674">
    <property type="term" value="F:protein serine/threonine kinase activity"/>
    <property type="evidence" value="ECO:0007669"/>
    <property type="project" value="UniProtKB-KW"/>
</dbReference>
<organism evidence="26 27">
    <name type="scientific">Callorhinchus milii</name>
    <name type="common">Ghost shark</name>
    <dbReference type="NCBI Taxonomy" id="7868"/>
    <lineage>
        <taxon>Eukaryota</taxon>
        <taxon>Metazoa</taxon>
        <taxon>Chordata</taxon>
        <taxon>Craniata</taxon>
        <taxon>Vertebrata</taxon>
        <taxon>Chondrichthyes</taxon>
        <taxon>Holocephali</taxon>
        <taxon>Chimaeriformes</taxon>
        <taxon>Callorhinchidae</taxon>
        <taxon>Callorhinchus</taxon>
    </lineage>
</organism>
<evidence type="ECO:0000256" key="11">
    <source>
        <dbReference type="ARBA" id="ARBA00022723"/>
    </source>
</evidence>
<dbReference type="GO" id="GO:0005524">
    <property type="term" value="F:ATP binding"/>
    <property type="evidence" value="ECO:0007669"/>
    <property type="project" value="UniProtKB-UniRule"/>
</dbReference>
<dbReference type="PROSITE" id="PS00107">
    <property type="entry name" value="PROTEIN_KINASE_ATP"/>
    <property type="match status" value="1"/>
</dbReference>
<evidence type="ECO:0000256" key="12">
    <source>
        <dbReference type="ARBA" id="ARBA00022741"/>
    </source>
</evidence>
<evidence type="ECO:0000256" key="15">
    <source>
        <dbReference type="ARBA" id="ARBA00022840"/>
    </source>
</evidence>
<dbReference type="CDD" id="cd21778">
    <property type="entry name" value="MobB_LATS1"/>
    <property type="match status" value="1"/>
</dbReference>
<feature type="region of interest" description="Disordered" evidence="22">
    <location>
        <begin position="1131"/>
        <end position="1168"/>
    </location>
</feature>
<evidence type="ECO:0000256" key="9">
    <source>
        <dbReference type="ARBA" id="ARBA00022618"/>
    </source>
</evidence>
<dbReference type="Pfam" id="PF00433">
    <property type="entry name" value="Pkinase_C"/>
    <property type="match status" value="1"/>
</dbReference>
<evidence type="ECO:0000256" key="8">
    <source>
        <dbReference type="ARBA" id="ARBA00022553"/>
    </source>
</evidence>
<keyword evidence="7" id="KW-0723">Serine/threonine-protein kinase</keyword>